<keyword evidence="1" id="KW-0732">Signal</keyword>
<organism evidence="4 5">
    <name type="scientific">Wickerhamomyces anomalus (strain ATCC 58044 / CBS 1984 / NCYC 433 / NRRL Y-366-8)</name>
    <name type="common">Yeast</name>
    <name type="synonym">Hansenula anomala</name>
    <dbReference type="NCBI Taxonomy" id="683960"/>
    <lineage>
        <taxon>Eukaryota</taxon>
        <taxon>Fungi</taxon>
        <taxon>Dikarya</taxon>
        <taxon>Ascomycota</taxon>
        <taxon>Saccharomycotina</taxon>
        <taxon>Saccharomycetes</taxon>
        <taxon>Phaffomycetales</taxon>
        <taxon>Wickerhamomycetaceae</taxon>
        <taxon>Wickerhamomyces</taxon>
    </lineage>
</organism>
<protein>
    <recommendedName>
        <fullName evidence="6">Flo11 domain-containing protein</fullName>
    </recommendedName>
</protein>
<name>A0A1E3NX90_WICAA</name>
<gene>
    <name evidence="4" type="ORF">WICANDRAFT_81084</name>
</gene>
<dbReference type="RefSeq" id="XP_019036965.1">
    <property type="nucleotide sequence ID" value="XM_019185173.1"/>
</dbReference>
<dbReference type="EMBL" id="KV454213">
    <property type="protein sequence ID" value="ODQ57758.1"/>
    <property type="molecule type" value="Genomic_DNA"/>
</dbReference>
<feature type="region of interest" description="Disordered" evidence="3">
    <location>
        <begin position="358"/>
        <end position="383"/>
    </location>
</feature>
<dbReference type="InterPro" id="IPR025928">
    <property type="entry name" value="Flocculin_t3_rpt"/>
</dbReference>
<keyword evidence="2" id="KW-0325">Glycoprotein</keyword>
<dbReference type="GeneID" id="30202419"/>
<dbReference type="Proteomes" id="UP000094112">
    <property type="component" value="Unassembled WGS sequence"/>
</dbReference>
<keyword evidence="5" id="KW-1185">Reference proteome</keyword>
<feature type="region of interest" description="Disordered" evidence="3">
    <location>
        <begin position="130"/>
        <end position="179"/>
    </location>
</feature>
<sequence length="453" mass="46453">MTGFIKDGEPHWNVVVPGNLGTWSSVNLKGSTDGSHYLLRGVEILLEGDSASGISEVSDYEESAAYSDSIEYDSELIFSIFAHAVAGKDYVHSVEVWVDLVDEFGLQKRDAHKYELSATIVIDASISSSTSASLSGTSTSSDTAESKSTGGISSTSKVQTTDTSSSIPTSEGDGASRTQVSNVGSVVSSVASDFPSTTIITITSCSNGVCSKVPVTTGVAVGTLTTDQIVKTFTTLCPLSPTTTEKISGGVENLRPGSSVTLKSTITALSTTVVTLTACDSGVCSKMPTTTGVSVATKTINGVESLLTTFCPLTTTVTITENHDSSPSASTVDNSFHIDADDFDNVFVSGTGLASDEFPQETTINENPNSTGSNGAPNSATVTSEIGGVSNAFNEGFTTTALQKASSTVSQETSATFGSDGTQSAASISTYEGDASKSIISLGSLLAACIILI</sequence>
<dbReference type="STRING" id="683960.A0A1E3NX90"/>
<feature type="compositionally biased region" description="Low complexity" evidence="3">
    <location>
        <begin position="130"/>
        <end position="157"/>
    </location>
</feature>
<proteinExistence type="predicted"/>
<dbReference type="AlphaFoldDB" id="A0A1E3NX90"/>
<accession>A0A1E3NX90</accession>
<evidence type="ECO:0000256" key="1">
    <source>
        <dbReference type="ARBA" id="ARBA00022729"/>
    </source>
</evidence>
<evidence type="ECO:0000256" key="3">
    <source>
        <dbReference type="SAM" id="MobiDB-lite"/>
    </source>
</evidence>
<evidence type="ECO:0000256" key="2">
    <source>
        <dbReference type="ARBA" id="ARBA00023180"/>
    </source>
</evidence>
<dbReference type="Pfam" id="PF13928">
    <property type="entry name" value="Flocculin_t3"/>
    <property type="match status" value="2"/>
</dbReference>
<evidence type="ECO:0000313" key="5">
    <source>
        <dbReference type="Proteomes" id="UP000094112"/>
    </source>
</evidence>
<dbReference type="OrthoDB" id="10684707at2759"/>
<reference evidence="4 5" key="1">
    <citation type="journal article" date="2016" name="Proc. Natl. Acad. Sci. U.S.A.">
        <title>Comparative genomics of biotechnologically important yeasts.</title>
        <authorList>
            <person name="Riley R."/>
            <person name="Haridas S."/>
            <person name="Wolfe K.H."/>
            <person name="Lopes M.R."/>
            <person name="Hittinger C.T."/>
            <person name="Goeker M."/>
            <person name="Salamov A.A."/>
            <person name="Wisecaver J.H."/>
            <person name="Long T.M."/>
            <person name="Calvey C.H."/>
            <person name="Aerts A.L."/>
            <person name="Barry K.W."/>
            <person name="Choi C."/>
            <person name="Clum A."/>
            <person name="Coughlan A.Y."/>
            <person name="Deshpande S."/>
            <person name="Douglass A.P."/>
            <person name="Hanson S.J."/>
            <person name="Klenk H.-P."/>
            <person name="LaButti K.M."/>
            <person name="Lapidus A."/>
            <person name="Lindquist E.A."/>
            <person name="Lipzen A.M."/>
            <person name="Meier-Kolthoff J.P."/>
            <person name="Ohm R.A."/>
            <person name="Otillar R.P."/>
            <person name="Pangilinan J.L."/>
            <person name="Peng Y."/>
            <person name="Rokas A."/>
            <person name="Rosa C.A."/>
            <person name="Scheuner C."/>
            <person name="Sibirny A.A."/>
            <person name="Slot J.C."/>
            <person name="Stielow J.B."/>
            <person name="Sun H."/>
            <person name="Kurtzman C.P."/>
            <person name="Blackwell M."/>
            <person name="Grigoriev I.V."/>
            <person name="Jeffries T.W."/>
        </authorList>
    </citation>
    <scope>NUCLEOTIDE SEQUENCE [LARGE SCALE GENOMIC DNA]</scope>
    <source>
        <strain evidence="5">ATCC 58044 / CBS 1984 / NCYC 433 / NRRL Y-366-8</strain>
    </source>
</reference>
<evidence type="ECO:0008006" key="6">
    <source>
        <dbReference type="Google" id="ProtNLM"/>
    </source>
</evidence>
<evidence type="ECO:0000313" key="4">
    <source>
        <dbReference type="EMBL" id="ODQ57758.1"/>
    </source>
</evidence>
<feature type="compositionally biased region" description="Polar residues" evidence="3">
    <location>
        <begin position="360"/>
        <end position="383"/>
    </location>
</feature>
<feature type="compositionally biased region" description="Polar residues" evidence="3">
    <location>
        <begin position="158"/>
        <end position="169"/>
    </location>
</feature>